<evidence type="ECO:0000259" key="13">
    <source>
        <dbReference type="PROSITE" id="PS51843"/>
    </source>
</evidence>
<gene>
    <name evidence="15 17" type="primary">nhr-126</name>
    <name evidence="15" type="ORF">CELE_F44C8.10</name>
    <name evidence="17" type="ORF">F44C8.10</name>
</gene>
<dbReference type="GO" id="GO:0008270">
    <property type="term" value="F:zinc ion binding"/>
    <property type="evidence" value="ECO:0007669"/>
    <property type="project" value="UniProtKB-KW"/>
</dbReference>
<dbReference type="GeneID" id="185731"/>
<dbReference type="GO" id="GO:0003700">
    <property type="term" value="F:DNA-binding transcription factor activity"/>
    <property type="evidence" value="ECO:0007669"/>
    <property type="project" value="InterPro"/>
</dbReference>
<name>G5EFN9_CAEEL</name>
<dbReference type="InterPro" id="IPR051152">
    <property type="entry name" value="C.elegans_Orphan_NR"/>
</dbReference>
<dbReference type="PROSITE" id="PS51843">
    <property type="entry name" value="NR_LBD"/>
    <property type="match status" value="1"/>
</dbReference>
<evidence type="ECO:0000256" key="6">
    <source>
        <dbReference type="ARBA" id="ARBA00023015"/>
    </source>
</evidence>
<dbReference type="Bgee" id="WBGene00003716">
    <property type="expression patterns" value="Expressed in pharyngeal muscle cell (C elegans) and 3 other cell types or tissues"/>
</dbReference>
<dbReference type="Gene3D" id="1.10.565.10">
    <property type="entry name" value="Retinoid X Receptor"/>
    <property type="match status" value="1"/>
</dbReference>
<dbReference type="RefSeq" id="NP_503609.2">
    <property type="nucleotide sequence ID" value="NM_071208.5"/>
</dbReference>
<dbReference type="PROSITE" id="PS51030">
    <property type="entry name" value="NUCLEAR_REC_DBD_2"/>
    <property type="match status" value="1"/>
</dbReference>
<dbReference type="Pfam" id="PF00105">
    <property type="entry name" value="zf-C4"/>
    <property type="match status" value="1"/>
</dbReference>
<keyword evidence="6 11" id="KW-0805">Transcription regulation</keyword>
<dbReference type="AlphaFoldDB" id="G5EFN9"/>
<dbReference type="PANTHER" id="PTHR45680">
    <property type="entry name" value="NUCLEAR HORMONE RECEPTOR FAMILY"/>
    <property type="match status" value="1"/>
</dbReference>
<dbReference type="CTD" id="185731"/>
<dbReference type="AGR" id="WB:WBGene00003716"/>
<evidence type="ECO:0000313" key="17">
    <source>
        <dbReference type="WormBase" id="F44C8.10"/>
    </source>
</evidence>
<comment type="subcellular location">
    <subcellularLocation>
        <location evidence="1 11">Nucleus</location>
    </subcellularLocation>
</comment>
<dbReference type="InterPro" id="IPR049636">
    <property type="entry name" value="HNF4-like_DBD"/>
</dbReference>
<evidence type="ECO:0000256" key="3">
    <source>
        <dbReference type="ARBA" id="ARBA00022723"/>
    </source>
</evidence>
<dbReference type="PRINTS" id="PR00047">
    <property type="entry name" value="STROIDFINGER"/>
</dbReference>
<reference evidence="15 16" key="1">
    <citation type="journal article" date="1998" name="Science">
        <title>Genome sequence of the nematode C. elegans: a platform for investigating biology.</title>
        <authorList>
            <consortium name="The C. elegans sequencing consortium"/>
            <person name="Sulson J.E."/>
            <person name="Waterston R."/>
        </authorList>
    </citation>
    <scope>NUCLEOTIDE SEQUENCE [LARGE SCALE GENOMIC DNA]</scope>
    <source>
        <strain evidence="15 16">Bristol N2</strain>
    </source>
</reference>
<reference evidence="15" key="4">
    <citation type="submission" date="2024-10" db="EMBL/GenBank/DDBJ databases">
        <authorList>
            <consortium name="WormBase Consortium"/>
            <person name="WormBase"/>
        </authorList>
    </citation>
    <scope>NUCLEOTIDE SEQUENCE</scope>
    <source>
        <strain evidence="15">Bristol N2</strain>
    </source>
</reference>
<keyword evidence="3 11" id="KW-0479">Metal-binding</keyword>
<protein>
    <submittedName>
        <fullName evidence="15">Nuclear Hormone Receptor family</fullName>
    </submittedName>
    <submittedName>
        <fullName evidence="14">Nuclear receptor NHR-126</fullName>
    </submittedName>
</protein>
<keyword evidence="9 11" id="KW-0675">Receptor</keyword>
<evidence type="ECO:0000256" key="9">
    <source>
        <dbReference type="ARBA" id="ARBA00023170"/>
    </source>
</evidence>
<accession>G5EFN9</accession>
<proteinExistence type="evidence at transcript level"/>
<dbReference type="SMART" id="SM00399">
    <property type="entry name" value="ZnF_C4"/>
    <property type="match status" value="1"/>
</dbReference>
<reference evidence="14" key="3">
    <citation type="submission" date="2003-05" db="EMBL/GenBank/DDBJ databases">
        <title>Explosive lineage-specific expansion of the orphan nuclear receptor HNF4 in nematodes.</title>
        <authorList>
            <person name="Robinson-Rechavi M."/>
            <person name="Maina C.V."/>
            <person name="Gissendanner C.R."/>
            <person name="Laudet V."/>
            <person name="Sluder A."/>
        </authorList>
    </citation>
    <scope>NUCLEOTIDE SEQUENCE</scope>
</reference>
<organism evidence="15 16">
    <name type="scientific">Caenorhabditis elegans</name>
    <dbReference type="NCBI Taxonomy" id="6239"/>
    <lineage>
        <taxon>Eukaryota</taxon>
        <taxon>Metazoa</taxon>
        <taxon>Ecdysozoa</taxon>
        <taxon>Nematoda</taxon>
        <taxon>Chromadorea</taxon>
        <taxon>Rhabditida</taxon>
        <taxon>Rhabditina</taxon>
        <taxon>Rhabditomorpha</taxon>
        <taxon>Rhabditoidea</taxon>
        <taxon>Rhabditidae</taxon>
        <taxon>Peloderinae</taxon>
        <taxon>Caenorhabditis</taxon>
    </lineage>
</organism>
<dbReference type="KEGG" id="cel:CELE_F44C8.10"/>
<reference evidence="15" key="2">
    <citation type="submission" date="2003-03" db="EMBL/GenBank/DDBJ databases">
        <authorList>
            <person name="Sulson J.E."/>
            <person name="Waterston R."/>
        </authorList>
    </citation>
    <scope>NUCLEOTIDE SEQUENCE</scope>
    <source>
        <strain evidence="15">Bristol N2</strain>
    </source>
</reference>
<dbReference type="HOGENOM" id="CLU_007368_7_1_1"/>
<dbReference type="Pfam" id="PF00104">
    <property type="entry name" value="Hormone_recep"/>
    <property type="match status" value="1"/>
</dbReference>
<dbReference type="EMBL" id="AY305846">
    <property type="protein sequence ID" value="AAR11990.1"/>
    <property type="molecule type" value="mRNA"/>
</dbReference>
<evidence type="ECO:0000256" key="10">
    <source>
        <dbReference type="ARBA" id="ARBA00023242"/>
    </source>
</evidence>
<dbReference type="PaxDb" id="6239-F44C8.10"/>
<sequence length="404" mass="46204">MPASLFLSGPCKICGQNTSGKHFGVLSCRACAAFFRRAALWSPKKAHCPRGNCASFENKNLNCKQCRLKKCIDVGMDISKFQTNRDSISSACKKPAIITRPQSLATFLGRPEFMLCCEPDKASPVKLTIDVTYLIDIARNMLQKKPTFPNMPSCSNSLEILSSSLDKMRSLKANEGIKFIKKLGRDESLYTWEQGFLRVVEWFSYFPEFRELDESVKLEIVKTSWVAWTRLDKIFETAANQKNGVFGDSILMVGNECCMDMNDYEVDLSWCTNYSLEQLAYFFLTPEDIKNYCEVLQYIKDLDPSGIEVSYMLLQLSLYHAGSKGQGKVMEVAEMLLEAQADNLHKYYVEKLKMPNYSSRLSQLMKINRLLEADLRLRIDKKRIADVFDILKVDFSHPEMYDTT</sequence>
<evidence type="ECO:0000313" key="15">
    <source>
        <dbReference type="EMBL" id="CCD71013.1"/>
    </source>
</evidence>
<dbReference type="EMBL" id="BX284605">
    <property type="protein sequence ID" value="CCD71013.1"/>
    <property type="molecule type" value="Genomic_DNA"/>
</dbReference>
<keyword evidence="16" id="KW-1185">Reference proteome</keyword>
<keyword evidence="7 11" id="KW-0238">DNA-binding</keyword>
<evidence type="ECO:0000256" key="4">
    <source>
        <dbReference type="ARBA" id="ARBA00022771"/>
    </source>
</evidence>
<evidence type="ECO:0000256" key="1">
    <source>
        <dbReference type="ARBA" id="ARBA00004123"/>
    </source>
</evidence>
<dbReference type="FunCoup" id="G5EFN9">
    <property type="interactions" value="46"/>
</dbReference>
<dbReference type="PROSITE" id="PS00031">
    <property type="entry name" value="NUCLEAR_REC_DBD_1"/>
    <property type="match status" value="1"/>
</dbReference>
<dbReference type="InterPro" id="IPR035500">
    <property type="entry name" value="NHR-like_dom_sf"/>
</dbReference>
<feature type="domain" description="NR LBD" evidence="13">
    <location>
        <begin position="160"/>
        <end position="404"/>
    </location>
</feature>
<dbReference type="CDD" id="cd06960">
    <property type="entry name" value="NR_DBD_HNF4A"/>
    <property type="match status" value="1"/>
</dbReference>
<dbReference type="GO" id="GO:0000978">
    <property type="term" value="F:RNA polymerase II cis-regulatory region sequence-specific DNA binding"/>
    <property type="evidence" value="ECO:0007669"/>
    <property type="project" value="InterPro"/>
</dbReference>
<dbReference type="Proteomes" id="UP000001940">
    <property type="component" value="Chromosome V"/>
</dbReference>
<comment type="similarity">
    <text evidence="2 11">Belongs to the nuclear hormone receptor family.</text>
</comment>
<dbReference type="SUPFAM" id="SSF48508">
    <property type="entry name" value="Nuclear receptor ligand-binding domain"/>
    <property type="match status" value="1"/>
</dbReference>
<keyword evidence="4 11" id="KW-0863">Zinc-finger</keyword>
<dbReference type="PANTHER" id="PTHR45680:SF28">
    <property type="entry name" value="NUCLEAR HORMONE RECEPTOR FAMILY-RELATED"/>
    <property type="match status" value="1"/>
</dbReference>
<feature type="domain" description="Nuclear receptor" evidence="12">
    <location>
        <begin position="8"/>
        <end position="83"/>
    </location>
</feature>
<dbReference type="SMART" id="SM00430">
    <property type="entry name" value="HOLI"/>
    <property type="match status" value="1"/>
</dbReference>
<evidence type="ECO:0000256" key="7">
    <source>
        <dbReference type="ARBA" id="ARBA00023125"/>
    </source>
</evidence>
<evidence type="ECO:0000256" key="2">
    <source>
        <dbReference type="ARBA" id="ARBA00005993"/>
    </source>
</evidence>
<keyword evidence="10 11" id="KW-0539">Nucleus</keyword>
<evidence type="ECO:0000256" key="5">
    <source>
        <dbReference type="ARBA" id="ARBA00022833"/>
    </source>
</evidence>
<evidence type="ECO:0000256" key="11">
    <source>
        <dbReference type="RuleBase" id="RU004334"/>
    </source>
</evidence>
<evidence type="ECO:0000313" key="16">
    <source>
        <dbReference type="Proteomes" id="UP000001940"/>
    </source>
</evidence>
<dbReference type="InterPro" id="IPR001628">
    <property type="entry name" value="Znf_hrmn_rcpt"/>
</dbReference>
<keyword evidence="8 11" id="KW-0804">Transcription</keyword>
<dbReference type="Gene3D" id="3.30.50.10">
    <property type="entry name" value="Erythroid Transcription Factor GATA-1, subunit A"/>
    <property type="match status" value="1"/>
</dbReference>
<keyword evidence="5 11" id="KW-0862">Zinc</keyword>
<evidence type="ECO:0000256" key="8">
    <source>
        <dbReference type="ARBA" id="ARBA00023163"/>
    </source>
</evidence>
<dbReference type="GO" id="GO:0005634">
    <property type="term" value="C:nucleus"/>
    <property type="evidence" value="ECO:0007669"/>
    <property type="project" value="UniProtKB-SubCell"/>
</dbReference>
<dbReference type="InterPro" id="IPR013088">
    <property type="entry name" value="Znf_NHR/GATA"/>
</dbReference>
<dbReference type="eggNOG" id="KOG3575">
    <property type="taxonomic scope" value="Eukaryota"/>
</dbReference>
<dbReference type="SMR" id="G5EFN9"/>
<dbReference type="WormBase" id="F44C8.10">
    <property type="protein sequence ID" value="CE30795"/>
    <property type="gene ID" value="WBGene00003716"/>
    <property type="gene designation" value="nhr-126"/>
</dbReference>
<dbReference type="InterPro" id="IPR000536">
    <property type="entry name" value="Nucl_hrmn_rcpt_lig-bd"/>
</dbReference>
<evidence type="ECO:0000313" key="14">
    <source>
        <dbReference type="EMBL" id="AAR11990.1"/>
    </source>
</evidence>
<dbReference type="SUPFAM" id="SSF57716">
    <property type="entry name" value="Glucocorticoid receptor-like (DNA-binding domain)"/>
    <property type="match status" value="1"/>
</dbReference>
<evidence type="ECO:0000259" key="12">
    <source>
        <dbReference type="PROSITE" id="PS51030"/>
    </source>
</evidence>